<gene>
    <name evidence="2" type="ORF">HAX54_018590</name>
</gene>
<evidence type="ECO:0000256" key="1">
    <source>
        <dbReference type="SAM" id="MobiDB-lite"/>
    </source>
</evidence>
<dbReference type="EMBL" id="JACEIK010002270">
    <property type="protein sequence ID" value="MCD9560116.1"/>
    <property type="molecule type" value="Genomic_DNA"/>
</dbReference>
<organism evidence="2 3">
    <name type="scientific">Datura stramonium</name>
    <name type="common">Jimsonweed</name>
    <name type="synonym">Common thornapple</name>
    <dbReference type="NCBI Taxonomy" id="4076"/>
    <lineage>
        <taxon>Eukaryota</taxon>
        <taxon>Viridiplantae</taxon>
        <taxon>Streptophyta</taxon>
        <taxon>Embryophyta</taxon>
        <taxon>Tracheophyta</taxon>
        <taxon>Spermatophyta</taxon>
        <taxon>Magnoliopsida</taxon>
        <taxon>eudicotyledons</taxon>
        <taxon>Gunneridae</taxon>
        <taxon>Pentapetalae</taxon>
        <taxon>asterids</taxon>
        <taxon>lamiids</taxon>
        <taxon>Solanales</taxon>
        <taxon>Solanaceae</taxon>
        <taxon>Solanoideae</taxon>
        <taxon>Datureae</taxon>
        <taxon>Datura</taxon>
    </lineage>
</organism>
<feature type="region of interest" description="Disordered" evidence="1">
    <location>
        <begin position="25"/>
        <end position="51"/>
    </location>
</feature>
<accession>A0ABS8UMN7</accession>
<feature type="compositionally biased region" description="Basic and acidic residues" evidence="1">
    <location>
        <begin position="31"/>
        <end position="43"/>
    </location>
</feature>
<comment type="caution">
    <text evidence="2">The sequence shown here is derived from an EMBL/GenBank/DDBJ whole genome shotgun (WGS) entry which is preliminary data.</text>
</comment>
<dbReference type="Proteomes" id="UP000823775">
    <property type="component" value="Unassembled WGS sequence"/>
</dbReference>
<name>A0ABS8UMN7_DATST</name>
<feature type="non-terminal residue" evidence="2">
    <location>
        <position position="51"/>
    </location>
</feature>
<sequence length="51" mass="5723">MVDVVWSLFGDDSVKVEGEQDPVNARGFRRSSSENLRERRGGERGGSWRGV</sequence>
<protein>
    <submittedName>
        <fullName evidence="2">Uncharacterized protein</fullName>
    </submittedName>
</protein>
<keyword evidence="3" id="KW-1185">Reference proteome</keyword>
<evidence type="ECO:0000313" key="3">
    <source>
        <dbReference type="Proteomes" id="UP000823775"/>
    </source>
</evidence>
<evidence type="ECO:0000313" key="2">
    <source>
        <dbReference type="EMBL" id="MCD9560116.1"/>
    </source>
</evidence>
<proteinExistence type="predicted"/>
<reference evidence="2 3" key="1">
    <citation type="journal article" date="2021" name="BMC Genomics">
        <title>Datura genome reveals duplications of psychoactive alkaloid biosynthetic genes and high mutation rate following tissue culture.</title>
        <authorList>
            <person name="Rajewski A."/>
            <person name="Carter-House D."/>
            <person name="Stajich J."/>
            <person name="Litt A."/>
        </authorList>
    </citation>
    <scope>NUCLEOTIDE SEQUENCE [LARGE SCALE GENOMIC DNA]</scope>
    <source>
        <strain evidence="2">AR-01</strain>
    </source>
</reference>